<evidence type="ECO:0000313" key="2">
    <source>
        <dbReference type="EMBL" id="ACU61952.1"/>
    </source>
</evidence>
<proteinExistence type="predicted"/>
<dbReference type="EMBL" id="CP001699">
    <property type="protein sequence ID" value="ACU61952.1"/>
    <property type="molecule type" value="Genomic_DNA"/>
</dbReference>
<reference evidence="2 3" key="2">
    <citation type="journal article" date="2010" name="Stand. Genomic Sci.">
        <title>Complete genome sequence of Chitinophaga pinensis type strain (UQM 2034).</title>
        <authorList>
            <person name="Glavina Del Rio T."/>
            <person name="Abt B."/>
            <person name="Spring S."/>
            <person name="Lapidus A."/>
            <person name="Nolan M."/>
            <person name="Tice H."/>
            <person name="Copeland A."/>
            <person name="Cheng J.F."/>
            <person name="Chen F."/>
            <person name="Bruce D."/>
            <person name="Goodwin L."/>
            <person name="Pitluck S."/>
            <person name="Ivanova N."/>
            <person name="Mavromatis K."/>
            <person name="Mikhailova N."/>
            <person name="Pati A."/>
            <person name="Chen A."/>
            <person name="Palaniappan K."/>
            <person name="Land M."/>
            <person name="Hauser L."/>
            <person name="Chang Y.J."/>
            <person name="Jeffries C.D."/>
            <person name="Chain P."/>
            <person name="Saunders E."/>
            <person name="Detter J.C."/>
            <person name="Brettin T."/>
            <person name="Rohde M."/>
            <person name="Goker M."/>
            <person name="Bristow J."/>
            <person name="Eisen J.A."/>
            <person name="Markowitz V."/>
            <person name="Hugenholtz P."/>
            <person name="Kyrpides N.C."/>
            <person name="Klenk H.P."/>
            <person name="Lucas S."/>
        </authorList>
    </citation>
    <scope>NUCLEOTIDE SEQUENCE [LARGE SCALE GENOMIC DNA]</scope>
    <source>
        <strain evidence="3">ATCC 43595 / DSM 2588 / LMG 13176 / NBRC 15968 / NCIMB 11800 / UQM 2034</strain>
    </source>
</reference>
<evidence type="ECO:0000313" key="3">
    <source>
        <dbReference type="Proteomes" id="UP000002215"/>
    </source>
</evidence>
<protein>
    <submittedName>
        <fullName evidence="2">Uncharacterized protein</fullName>
    </submittedName>
</protein>
<reference evidence="3" key="1">
    <citation type="submission" date="2009-08" db="EMBL/GenBank/DDBJ databases">
        <title>The complete genome of Chitinophaga pinensis DSM 2588.</title>
        <authorList>
            <consortium name="US DOE Joint Genome Institute (JGI-PGF)"/>
            <person name="Lucas S."/>
            <person name="Copeland A."/>
            <person name="Lapidus A."/>
            <person name="Glavina del Rio T."/>
            <person name="Dalin E."/>
            <person name="Tice H."/>
            <person name="Bruce D."/>
            <person name="Goodwin L."/>
            <person name="Pitluck S."/>
            <person name="Kyrpides N."/>
            <person name="Mavromatis K."/>
            <person name="Ivanova N."/>
            <person name="Mikhailova N."/>
            <person name="Sims D."/>
            <person name="Meinche L."/>
            <person name="Brettin T."/>
            <person name="Detter J.C."/>
            <person name="Han C."/>
            <person name="Larimer F."/>
            <person name="Land M."/>
            <person name="Hauser L."/>
            <person name="Markowitz V."/>
            <person name="Cheng J.-F."/>
            <person name="Hugenholtz P."/>
            <person name="Woyke T."/>
            <person name="Wu D."/>
            <person name="Spring S."/>
            <person name="Klenk H.-P."/>
            <person name="Eisen J.A."/>
        </authorList>
    </citation>
    <scope>NUCLEOTIDE SEQUENCE [LARGE SCALE GENOMIC DNA]</scope>
    <source>
        <strain evidence="3">ATCC 43595 / DSM 2588 / LMG 13176 / NBRC 15968 / NCIMB 11800 / UQM 2034</strain>
    </source>
</reference>
<dbReference type="AlphaFoldDB" id="A0A979G7A2"/>
<feature type="compositionally biased region" description="Basic and acidic residues" evidence="1">
    <location>
        <begin position="8"/>
        <end position="28"/>
    </location>
</feature>
<name>A0A979G7A2_CHIPD</name>
<accession>A0A979G7A2</accession>
<gene>
    <name evidence="2" type="ordered locus">Cpin_4510</name>
</gene>
<sequence length="52" mass="5790">MGAAPPDDLLKDPQEYISREQKSAETADHTTQSEPLWFSGTNCLRQCKIQPG</sequence>
<evidence type="ECO:0000256" key="1">
    <source>
        <dbReference type="SAM" id="MobiDB-lite"/>
    </source>
</evidence>
<dbReference type="KEGG" id="cpi:Cpin_4510"/>
<feature type="region of interest" description="Disordered" evidence="1">
    <location>
        <begin position="1"/>
        <end position="35"/>
    </location>
</feature>
<dbReference type="Proteomes" id="UP000002215">
    <property type="component" value="Chromosome"/>
</dbReference>
<organism evidence="2 3">
    <name type="scientific">Chitinophaga pinensis (strain ATCC 43595 / DSM 2588 / LMG 13176 / NBRC 15968 / NCIMB 11800 / UQM 2034)</name>
    <dbReference type="NCBI Taxonomy" id="485918"/>
    <lineage>
        <taxon>Bacteria</taxon>
        <taxon>Pseudomonadati</taxon>
        <taxon>Bacteroidota</taxon>
        <taxon>Chitinophagia</taxon>
        <taxon>Chitinophagales</taxon>
        <taxon>Chitinophagaceae</taxon>
        <taxon>Chitinophaga</taxon>
    </lineage>
</organism>